<evidence type="ECO:0000313" key="10">
    <source>
        <dbReference type="Proteomes" id="UP000217343"/>
    </source>
</evidence>
<dbReference type="GO" id="GO:1903785">
    <property type="term" value="P:L-valine transmembrane transport"/>
    <property type="evidence" value="ECO:0007669"/>
    <property type="project" value="TreeGrafter"/>
</dbReference>
<feature type="transmembrane region" description="Helical" evidence="8">
    <location>
        <begin position="157"/>
        <end position="175"/>
    </location>
</feature>
<dbReference type="Proteomes" id="UP000217343">
    <property type="component" value="Chromosome"/>
</dbReference>
<reference evidence="9 10" key="1">
    <citation type="submission" date="2017-06" db="EMBL/GenBank/DDBJ databases">
        <title>Sequencing and comparative analysis of myxobacterial genomes.</title>
        <authorList>
            <person name="Rupp O."/>
            <person name="Goesmann A."/>
            <person name="Sogaard-Andersen L."/>
        </authorList>
    </citation>
    <scope>NUCLEOTIDE SEQUENCE [LARGE SCALE GENOMIC DNA]</scope>
    <source>
        <strain evidence="9 10">DSM 14697</strain>
    </source>
</reference>
<evidence type="ECO:0000313" key="9">
    <source>
        <dbReference type="EMBL" id="ATB49403.1"/>
    </source>
</evidence>
<keyword evidence="7 8" id="KW-0472">Membrane</keyword>
<dbReference type="EMBL" id="CP022203">
    <property type="protein sequence ID" value="ATB49403.1"/>
    <property type="molecule type" value="Genomic_DNA"/>
</dbReference>
<keyword evidence="4" id="KW-1003">Cell membrane</keyword>
<evidence type="ECO:0000256" key="4">
    <source>
        <dbReference type="ARBA" id="ARBA00022475"/>
    </source>
</evidence>
<dbReference type="InterPro" id="IPR011606">
    <property type="entry name" value="Brnchd-chn_aa_trnsp_permease"/>
</dbReference>
<organism evidence="9 10">
    <name type="scientific">Corallococcus macrosporus DSM 14697</name>
    <dbReference type="NCBI Taxonomy" id="1189310"/>
    <lineage>
        <taxon>Bacteria</taxon>
        <taxon>Pseudomonadati</taxon>
        <taxon>Myxococcota</taxon>
        <taxon>Myxococcia</taxon>
        <taxon>Myxococcales</taxon>
        <taxon>Cystobacterineae</taxon>
        <taxon>Myxococcaceae</taxon>
        <taxon>Corallococcus</taxon>
    </lineage>
</organism>
<gene>
    <name evidence="9" type="ORF">MYMAC_005047</name>
</gene>
<name>A0A250K081_9BACT</name>
<sequence length="243" mass="24370">MGHVDRPLIRDVAAVAAASGVVGASFGAIAVASGLSVWLASAMSLFVFAGGAQFMAVGVVAGGGSPVAAVIAGLLLNARHLPFGMTVADVLGARWPTRLLGAHLMVDESVAFALAQASPERRKAAYWLCGGALFIAWNVGVLVGALGGRALGNPDAIGLDAAFPAGMLALLLPSLTAPARRTETEPTADGALEAERLHEAQVAAARARRVAGFAAVIALATTPFLPVGVPVLLSLLAVGVALK</sequence>
<protein>
    <submittedName>
        <fullName evidence="9">Branched-chain amino acid permease</fullName>
    </submittedName>
</protein>
<feature type="transmembrane region" description="Helical" evidence="8">
    <location>
        <begin position="12"/>
        <end position="40"/>
    </location>
</feature>
<dbReference type="PANTHER" id="PTHR34979">
    <property type="entry name" value="INNER MEMBRANE PROTEIN YGAZ"/>
    <property type="match status" value="1"/>
</dbReference>
<keyword evidence="10" id="KW-1185">Reference proteome</keyword>
<dbReference type="PANTHER" id="PTHR34979:SF1">
    <property type="entry name" value="INNER MEMBRANE PROTEIN YGAZ"/>
    <property type="match status" value="1"/>
</dbReference>
<keyword evidence="5 8" id="KW-0812">Transmembrane</keyword>
<dbReference type="Pfam" id="PF03591">
    <property type="entry name" value="AzlC"/>
    <property type="match status" value="1"/>
</dbReference>
<evidence type="ECO:0000256" key="2">
    <source>
        <dbReference type="ARBA" id="ARBA00010735"/>
    </source>
</evidence>
<evidence type="ECO:0000256" key="5">
    <source>
        <dbReference type="ARBA" id="ARBA00022692"/>
    </source>
</evidence>
<accession>A0A250K081</accession>
<feature type="transmembrane region" description="Helical" evidence="8">
    <location>
        <begin position="52"/>
        <end position="76"/>
    </location>
</feature>
<feature type="transmembrane region" description="Helical" evidence="8">
    <location>
        <begin position="124"/>
        <end position="145"/>
    </location>
</feature>
<comment type="subcellular location">
    <subcellularLocation>
        <location evidence="1">Cell membrane</location>
        <topology evidence="1">Multi-pass membrane protein</topology>
    </subcellularLocation>
</comment>
<evidence type="ECO:0000256" key="6">
    <source>
        <dbReference type="ARBA" id="ARBA00022989"/>
    </source>
</evidence>
<evidence type="ECO:0000256" key="3">
    <source>
        <dbReference type="ARBA" id="ARBA00022448"/>
    </source>
</evidence>
<evidence type="ECO:0000256" key="8">
    <source>
        <dbReference type="SAM" id="Phobius"/>
    </source>
</evidence>
<dbReference type="AlphaFoldDB" id="A0A250K081"/>
<feature type="transmembrane region" description="Helical" evidence="8">
    <location>
        <begin position="213"/>
        <end position="242"/>
    </location>
</feature>
<comment type="similarity">
    <text evidence="2">Belongs to the AzlC family.</text>
</comment>
<evidence type="ECO:0000256" key="7">
    <source>
        <dbReference type="ARBA" id="ARBA00023136"/>
    </source>
</evidence>
<dbReference type="GO" id="GO:0005886">
    <property type="term" value="C:plasma membrane"/>
    <property type="evidence" value="ECO:0007669"/>
    <property type="project" value="UniProtKB-SubCell"/>
</dbReference>
<keyword evidence="6 8" id="KW-1133">Transmembrane helix</keyword>
<dbReference type="KEGG" id="mmas:MYMAC_005047"/>
<evidence type="ECO:0000256" key="1">
    <source>
        <dbReference type="ARBA" id="ARBA00004651"/>
    </source>
</evidence>
<dbReference type="RefSeq" id="WP_013941716.1">
    <property type="nucleotide sequence ID" value="NZ_CP022203.1"/>
</dbReference>
<keyword evidence="3" id="KW-0813">Transport</keyword>
<proteinExistence type="inferred from homology"/>